<dbReference type="Gene3D" id="1.10.10.10">
    <property type="entry name" value="Winged helix-like DNA-binding domain superfamily/Winged helix DNA-binding domain"/>
    <property type="match status" value="1"/>
</dbReference>
<dbReference type="CDD" id="cd08414">
    <property type="entry name" value="PBP2_LTTR_aromatics_like"/>
    <property type="match status" value="1"/>
</dbReference>
<dbReference type="OrthoDB" id="5292387at2"/>
<comment type="similarity">
    <text evidence="1">Belongs to the LysR transcriptional regulatory family.</text>
</comment>
<evidence type="ECO:0000256" key="4">
    <source>
        <dbReference type="ARBA" id="ARBA00023163"/>
    </source>
</evidence>
<dbReference type="InterPro" id="IPR005119">
    <property type="entry name" value="LysR_subst-bd"/>
</dbReference>
<gene>
    <name evidence="6" type="ORF">FB547_11038</name>
</gene>
<accession>A0A561BDV7</accession>
<feature type="domain" description="HTH lysR-type" evidence="5">
    <location>
        <begin position="2"/>
        <end position="61"/>
    </location>
</feature>
<dbReference type="PANTHER" id="PTHR30346:SF0">
    <property type="entry name" value="HCA OPERON TRANSCRIPTIONAL ACTIVATOR HCAR"/>
    <property type="match status" value="1"/>
</dbReference>
<evidence type="ECO:0000256" key="1">
    <source>
        <dbReference type="ARBA" id="ARBA00009437"/>
    </source>
</evidence>
<evidence type="ECO:0000259" key="5">
    <source>
        <dbReference type="PROSITE" id="PS50931"/>
    </source>
</evidence>
<dbReference type="SUPFAM" id="SSF46785">
    <property type="entry name" value="Winged helix' DNA-binding domain"/>
    <property type="match status" value="1"/>
</dbReference>
<dbReference type="PROSITE" id="PS50931">
    <property type="entry name" value="HTH_LYSR"/>
    <property type="match status" value="1"/>
</dbReference>
<dbReference type="EMBL" id="VIVL01000010">
    <property type="protein sequence ID" value="TWD77076.1"/>
    <property type="molecule type" value="Genomic_DNA"/>
</dbReference>
<dbReference type="InterPro" id="IPR036388">
    <property type="entry name" value="WH-like_DNA-bd_sf"/>
</dbReference>
<dbReference type="AlphaFoldDB" id="A0A561BDV7"/>
<dbReference type="Pfam" id="PF00126">
    <property type="entry name" value="HTH_1"/>
    <property type="match status" value="1"/>
</dbReference>
<dbReference type="Pfam" id="PF03466">
    <property type="entry name" value="LysR_substrate"/>
    <property type="match status" value="1"/>
</dbReference>
<keyword evidence="2" id="KW-0805">Transcription regulation</keyword>
<protein>
    <submittedName>
        <fullName evidence="6">LysR family transcriptional regulator</fullName>
    </submittedName>
</protein>
<dbReference type="InterPro" id="IPR000847">
    <property type="entry name" value="LysR_HTH_N"/>
</dbReference>
<dbReference type="GO" id="GO:0032993">
    <property type="term" value="C:protein-DNA complex"/>
    <property type="evidence" value="ECO:0007669"/>
    <property type="project" value="TreeGrafter"/>
</dbReference>
<reference evidence="6 7" key="1">
    <citation type="submission" date="2019-06" db="EMBL/GenBank/DDBJ databases">
        <title>Sorghum-associated microbial communities from plants grown in Nebraska, USA.</title>
        <authorList>
            <person name="Schachtman D."/>
        </authorList>
    </citation>
    <scope>NUCLEOTIDE SEQUENCE [LARGE SCALE GENOMIC DNA]</scope>
    <source>
        <strain evidence="6 7">T529</strain>
    </source>
</reference>
<organism evidence="6 7">
    <name type="scientific">Variovorax beijingensis</name>
    <dbReference type="NCBI Taxonomy" id="2496117"/>
    <lineage>
        <taxon>Bacteria</taxon>
        <taxon>Pseudomonadati</taxon>
        <taxon>Pseudomonadota</taxon>
        <taxon>Betaproteobacteria</taxon>
        <taxon>Burkholderiales</taxon>
        <taxon>Comamonadaceae</taxon>
        <taxon>Variovorax</taxon>
    </lineage>
</organism>
<comment type="caution">
    <text evidence="6">The sequence shown here is derived from an EMBL/GenBank/DDBJ whole genome shotgun (WGS) entry which is preliminary data.</text>
</comment>
<evidence type="ECO:0000313" key="6">
    <source>
        <dbReference type="EMBL" id="TWD77076.1"/>
    </source>
</evidence>
<keyword evidence="3" id="KW-0238">DNA-binding</keyword>
<evidence type="ECO:0000313" key="7">
    <source>
        <dbReference type="Proteomes" id="UP000319722"/>
    </source>
</evidence>
<proteinExistence type="inferred from homology"/>
<evidence type="ECO:0000256" key="2">
    <source>
        <dbReference type="ARBA" id="ARBA00023015"/>
    </source>
</evidence>
<dbReference type="GO" id="GO:0003677">
    <property type="term" value="F:DNA binding"/>
    <property type="evidence" value="ECO:0007669"/>
    <property type="project" value="UniProtKB-KW"/>
</dbReference>
<keyword evidence="4" id="KW-0804">Transcription</keyword>
<dbReference type="GO" id="GO:0003700">
    <property type="term" value="F:DNA-binding transcription factor activity"/>
    <property type="evidence" value="ECO:0007669"/>
    <property type="project" value="InterPro"/>
</dbReference>
<dbReference type="PANTHER" id="PTHR30346">
    <property type="entry name" value="TRANSCRIPTIONAL DUAL REGULATOR HCAR-RELATED"/>
    <property type="match status" value="1"/>
</dbReference>
<dbReference type="SUPFAM" id="SSF53850">
    <property type="entry name" value="Periplasmic binding protein-like II"/>
    <property type="match status" value="1"/>
</dbReference>
<dbReference type="Proteomes" id="UP000319722">
    <property type="component" value="Unassembled WGS sequence"/>
</dbReference>
<dbReference type="PRINTS" id="PR00039">
    <property type="entry name" value="HTHLYSR"/>
</dbReference>
<dbReference type="RefSeq" id="WP_145746305.1">
    <property type="nucleotide sequence ID" value="NZ_VIVL01000010.1"/>
</dbReference>
<sequence>MIDLRQLRQFVAVAEELSFRKAAERLHMAQPPLTAAIRHMEEELGTVLLERSNRVERLTPSGQVLLEEARRTLRQAERALQLTRRAAGGLVGSLRISFVASAAHGVLPAILRAFSQAHGEVDLVLREATTAEQLAALQDGQGDVGLVVLPCAGAGDLELVPLREEALVAALSDGHPLAVQAAVELSDLAQEPWILFPRSAGPGLHERIVTACRSAGFVPRVAQEAIQMETIAGLVAGGAGVALVAPPLAAAGRAGVAFRPLAGRGTPVGYQLALAFARRTPLVDAFVAVAMRCEMPGGADAADA</sequence>
<evidence type="ECO:0000256" key="3">
    <source>
        <dbReference type="ARBA" id="ARBA00023125"/>
    </source>
</evidence>
<dbReference type="InterPro" id="IPR036390">
    <property type="entry name" value="WH_DNA-bd_sf"/>
</dbReference>
<name>A0A561BDV7_9BURK</name>
<dbReference type="Gene3D" id="3.40.190.10">
    <property type="entry name" value="Periplasmic binding protein-like II"/>
    <property type="match status" value="2"/>
</dbReference>
<dbReference type="FunFam" id="1.10.10.10:FF:000001">
    <property type="entry name" value="LysR family transcriptional regulator"/>
    <property type="match status" value="1"/>
</dbReference>